<gene>
    <name evidence="6" type="ORF">NRB20_36440</name>
</gene>
<dbReference type="Pfam" id="PF00196">
    <property type="entry name" value="GerE"/>
    <property type="match status" value="1"/>
</dbReference>
<feature type="domain" description="HTH luxR-type" evidence="5">
    <location>
        <begin position="1"/>
        <end position="52"/>
    </location>
</feature>
<dbReference type="PROSITE" id="PS00622">
    <property type="entry name" value="HTH_LUXR_1"/>
    <property type="match status" value="1"/>
</dbReference>
<dbReference type="InterPro" id="IPR036388">
    <property type="entry name" value="WH-like_DNA-bd_sf"/>
</dbReference>
<dbReference type="PROSITE" id="PS50043">
    <property type="entry name" value="HTH_LUXR_2"/>
    <property type="match status" value="1"/>
</dbReference>
<feature type="compositionally biased region" description="Basic and acidic residues" evidence="4">
    <location>
        <begin position="79"/>
        <end position="88"/>
    </location>
</feature>
<keyword evidence="3" id="KW-0804">Transcription</keyword>
<proteinExistence type="predicted"/>
<dbReference type="SMART" id="SM00421">
    <property type="entry name" value="HTH_LUXR"/>
    <property type="match status" value="1"/>
</dbReference>
<dbReference type="CDD" id="cd06170">
    <property type="entry name" value="LuxR_C_like"/>
    <property type="match status" value="1"/>
</dbReference>
<accession>A0A7K0D493</accession>
<evidence type="ECO:0000256" key="4">
    <source>
        <dbReference type="SAM" id="MobiDB-lite"/>
    </source>
</evidence>
<dbReference type="Proteomes" id="UP000438448">
    <property type="component" value="Unassembled WGS sequence"/>
</dbReference>
<evidence type="ECO:0000256" key="2">
    <source>
        <dbReference type="ARBA" id="ARBA00023125"/>
    </source>
</evidence>
<dbReference type="RefSeq" id="WP_319945054.1">
    <property type="nucleotide sequence ID" value="NZ_WEGK01000007.1"/>
</dbReference>
<dbReference type="Gene3D" id="1.10.10.10">
    <property type="entry name" value="Winged helix-like DNA-binding domain superfamily/Winged helix DNA-binding domain"/>
    <property type="match status" value="1"/>
</dbReference>
<reference evidence="6 7" key="1">
    <citation type="submission" date="2019-10" db="EMBL/GenBank/DDBJ databases">
        <title>Nocardia macrotermitis sp. nov. and Nocardia aurantia sp. nov., isolated from the gut of fungus growing-termite Macrotermes natalensis.</title>
        <authorList>
            <person name="Benndorf R."/>
            <person name="Schwitalla J."/>
            <person name="Martin K."/>
            <person name="De Beer W."/>
            <person name="Kaster A.-K."/>
            <person name="Vollmers J."/>
            <person name="Poulsen M."/>
            <person name="Beemelmanns C."/>
        </authorList>
    </citation>
    <scope>NUCLEOTIDE SEQUENCE [LARGE SCALE GENOMIC DNA]</scope>
    <source>
        <strain evidence="6 7">RB20</strain>
    </source>
</reference>
<protein>
    <recommendedName>
        <fullName evidence="5">HTH luxR-type domain-containing protein</fullName>
    </recommendedName>
</protein>
<feature type="region of interest" description="Disordered" evidence="4">
    <location>
        <begin position="59"/>
        <end position="88"/>
    </location>
</feature>
<dbReference type="GO" id="GO:0003677">
    <property type="term" value="F:DNA binding"/>
    <property type="evidence" value="ECO:0007669"/>
    <property type="project" value="UniProtKB-KW"/>
</dbReference>
<keyword evidence="7" id="KW-1185">Reference proteome</keyword>
<keyword evidence="2" id="KW-0238">DNA-binding</keyword>
<organism evidence="6 7">
    <name type="scientific">Nocardia macrotermitis</name>
    <dbReference type="NCBI Taxonomy" id="2585198"/>
    <lineage>
        <taxon>Bacteria</taxon>
        <taxon>Bacillati</taxon>
        <taxon>Actinomycetota</taxon>
        <taxon>Actinomycetes</taxon>
        <taxon>Mycobacteriales</taxon>
        <taxon>Nocardiaceae</taxon>
        <taxon>Nocardia</taxon>
    </lineage>
</organism>
<dbReference type="InterPro" id="IPR016032">
    <property type="entry name" value="Sig_transdc_resp-reg_C-effctor"/>
</dbReference>
<dbReference type="PRINTS" id="PR00038">
    <property type="entry name" value="HTHLUXR"/>
</dbReference>
<feature type="compositionally biased region" description="Low complexity" evidence="4">
    <location>
        <begin position="62"/>
        <end position="76"/>
    </location>
</feature>
<keyword evidence="1" id="KW-0805">Transcription regulation</keyword>
<evidence type="ECO:0000256" key="1">
    <source>
        <dbReference type="ARBA" id="ARBA00023015"/>
    </source>
</evidence>
<dbReference type="PANTHER" id="PTHR44688">
    <property type="entry name" value="DNA-BINDING TRANSCRIPTIONAL ACTIVATOR DEVR_DOSR"/>
    <property type="match status" value="1"/>
</dbReference>
<name>A0A7K0D493_9NOCA</name>
<sequence length="88" mass="9560">MAALASLGYTNREIARRLYVTVSTVEQHLTRVYRKLNVNNRTDLPADFSLYRAGTTGELCPTSSAGSGTGRGTAVTLRGYERGHASRP</sequence>
<dbReference type="EMBL" id="WEGK01000007">
    <property type="protein sequence ID" value="MQY20539.1"/>
    <property type="molecule type" value="Genomic_DNA"/>
</dbReference>
<evidence type="ECO:0000313" key="6">
    <source>
        <dbReference type="EMBL" id="MQY20539.1"/>
    </source>
</evidence>
<evidence type="ECO:0000313" key="7">
    <source>
        <dbReference type="Proteomes" id="UP000438448"/>
    </source>
</evidence>
<evidence type="ECO:0000256" key="3">
    <source>
        <dbReference type="ARBA" id="ARBA00023163"/>
    </source>
</evidence>
<dbReference type="SUPFAM" id="SSF46894">
    <property type="entry name" value="C-terminal effector domain of the bipartite response regulators"/>
    <property type="match status" value="1"/>
</dbReference>
<evidence type="ECO:0000259" key="5">
    <source>
        <dbReference type="PROSITE" id="PS50043"/>
    </source>
</evidence>
<dbReference type="AlphaFoldDB" id="A0A7K0D493"/>
<dbReference type="GO" id="GO:0006355">
    <property type="term" value="P:regulation of DNA-templated transcription"/>
    <property type="evidence" value="ECO:0007669"/>
    <property type="project" value="InterPro"/>
</dbReference>
<dbReference type="PANTHER" id="PTHR44688:SF16">
    <property type="entry name" value="DNA-BINDING TRANSCRIPTIONAL ACTIVATOR DEVR_DOSR"/>
    <property type="match status" value="1"/>
</dbReference>
<comment type="caution">
    <text evidence="6">The sequence shown here is derived from an EMBL/GenBank/DDBJ whole genome shotgun (WGS) entry which is preliminary data.</text>
</comment>
<dbReference type="InterPro" id="IPR000792">
    <property type="entry name" value="Tscrpt_reg_LuxR_C"/>
</dbReference>